<dbReference type="GO" id="GO:1901135">
    <property type="term" value="P:carbohydrate derivative metabolic process"/>
    <property type="evidence" value="ECO:0007669"/>
    <property type="project" value="InterPro"/>
</dbReference>
<dbReference type="InterPro" id="IPR046348">
    <property type="entry name" value="SIS_dom_sf"/>
</dbReference>
<dbReference type="GO" id="GO:0016853">
    <property type="term" value="F:isomerase activity"/>
    <property type="evidence" value="ECO:0007669"/>
    <property type="project" value="UniProtKB-KW"/>
</dbReference>
<dbReference type="AlphaFoldDB" id="B9XGZ5"/>
<comment type="caution">
    <text evidence="2">The sequence shown here is derived from an EMBL/GenBank/DDBJ whole genome shotgun (WGS) entry which is preliminary data.</text>
</comment>
<dbReference type="InterPro" id="IPR001347">
    <property type="entry name" value="SIS_dom"/>
</dbReference>
<reference evidence="2 3" key="1">
    <citation type="journal article" date="2011" name="J. Bacteriol.">
        <title>Genome sequence of 'Pedosphaera parvula' Ellin514, an aerobic Verrucomicrobial isolate from pasture soil.</title>
        <authorList>
            <person name="Kant R."/>
            <person name="van Passel M.W."/>
            <person name="Sangwan P."/>
            <person name="Palva A."/>
            <person name="Lucas S."/>
            <person name="Copeland A."/>
            <person name="Lapidus A."/>
            <person name="Glavina Del Rio T."/>
            <person name="Dalin E."/>
            <person name="Tice H."/>
            <person name="Bruce D."/>
            <person name="Goodwin L."/>
            <person name="Pitluck S."/>
            <person name="Chertkov O."/>
            <person name="Larimer F.W."/>
            <person name="Land M.L."/>
            <person name="Hauser L."/>
            <person name="Brettin T.S."/>
            <person name="Detter J.C."/>
            <person name="Han S."/>
            <person name="de Vos W.M."/>
            <person name="Janssen P.H."/>
            <person name="Smidt H."/>
        </authorList>
    </citation>
    <scope>NUCLEOTIDE SEQUENCE [LARGE SCALE GENOMIC DNA]</scope>
    <source>
        <strain evidence="2 3">Ellin514</strain>
    </source>
</reference>
<dbReference type="OrthoDB" id="9781311at2"/>
<dbReference type="Pfam" id="PF13580">
    <property type="entry name" value="SIS_2"/>
    <property type="match status" value="1"/>
</dbReference>
<keyword evidence="2" id="KW-0413">Isomerase</keyword>
<dbReference type="Gene3D" id="3.40.50.10490">
    <property type="entry name" value="Glucose-6-phosphate isomerase like protein, domain 1"/>
    <property type="match status" value="1"/>
</dbReference>
<evidence type="ECO:0000313" key="2">
    <source>
        <dbReference type="EMBL" id="EEF60916.1"/>
    </source>
</evidence>
<evidence type="ECO:0000259" key="1">
    <source>
        <dbReference type="PROSITE" id="PS51464"/>
    </source>
</evidence>
<dbReference type="SUPFAM" id="SSF53697">
    <property type="entry name" value="SIS domain"/>
    <property type="match status" value="1"/>
</dbReference>
<organism evidence="2 3">
    <name type="scientific">Pedosphaera parvula (strain Ellin514)</name>
    <dbReference type="NCBI Taxonomy" id="320771"/>
    <lineage>
        <taxon>Bacteria</taxon>
        <taxon>Pseudomonadati</taxon>
        <taxon>Verrucomicrobiota</taxon>
        <taxon>Pedosphaerae</taxon>
        <taxon>Pedosphaerales</taxon>
        <taxon>Pedosphaeraceae</taxon>
        <taxon>Pedosphaera</taxon>
    </lineage>
</organism>
<dbReference type="InterPro" id="IPR050099">
    <property type="entry name" value="SIS_GmhA/DiaA_subfam"/>
</dbReference>
<dbReference type="EMBL" id="ABOX02000013">
    <property type="protein sequence ID" value="EEF60916.1"/>
    <property type="molecule type" value="Genomic_DNA"/>
</dbReference>
<dbReference type="CDD" id="cd05006">
    <property type="entry name" value="SIS_GmhA"/>
    <property type="match status" value="1"/>
</dbReference>
<dbReference type="RefSeq" id="WP_007415091.1">
    <property type="nucleotide sequence ID" value="NZ_ABOX02000013.1"/>
</dbReference>
<dbReference type="GO" id="GO:0097367">
    <property type="term" value="F:carbohydrate derivative binding"/>
    <property type="evidence" value="ECO:0007669"/>
    <property type="project" value="InterPro"/>
</dbReference>
<dbReference type="InterPro" id="IPR035461">
    <property type="entry name" value="GmhA/DiaA"/>
</dbReference>
<dbReference type="PANTHER" id="PTHR30390">
    <property type="entry name" value="SEDOHEPTULOSE 7-PHOSPHATE ISOMERASE / DNAA INITIATOR-ASSOCIATING FACTOR FOR REPLICATION INITIATION"/>
    <property type="match status" value="1"/>
</dbReference>
<keyword evidence="3" id="KW-1185">Reference proteome</keyword>
<evidence type="ECO:0000313" key="3">
    <source>
        <dbReference type="Proteomes" id="UP000003688"/>
    </source>
</evidence>
<name>B9XGZ5_PEDPL</name>
<accession>B9XGZ5</accession>
<dbReference type="STRING" id="320771.Cflav_PD4085"/>
<dbReference type="Proteomes" id="UP000003688">
    <property type="component" value="Unassembled WGS sequence"/>
</dbReference>
<proteinExistence type="predicted"/>
<dbReference type="PROSITE" id="PS51464">
    <property type="entry name" value="SIS"/>
    <property type="match status" value="1"/>
</dbReference>
<protein>
    <submittedName>
        <fullName evidence="2">Sugar isomerase (SIS)</fullName>
    </submittedName>
</protein>
<feature type="domain" description="SIS" evidence="1">
    <location>
        <begin position="27"/>
        <end position="187"/>
    </location>
</feature>
<sequence>MKQWINDFVTAQKAALDSIPVEAVAQVIEKLKQAVAEDRQIFVFGNGGSAMNASHFATDLGKGSSDKIGKRFRVLSLNDNVSWMTAIGNDYAYDQIFVRQLQNYGRKGDLVLALSVSGNSPNVVHALDWANQNGLHTVALVGAKKGRMAEIAHQAIVIDSTHYGRVEDAQMGICHMLCYAFMEKPEIAKL</sequence>
<dbReference type="PANTHER" id="PTHR30390:SF8">
    <property type="entry name" value="SUGAR ISOMERASE (SIS)"/>
    <property type="match status" value="1"/>
</dbReference>
<gene>
    <name evidence="2" type="ORF">Cflav_PD4085</name>
</gene>